<name>A0A836KAX3_9TRYP</name>
<dbReference type="PANTHER" id="PTHR23146:SF0">
    <property type="entry name" value="RNA POLYMERASE-ASSOCIATED PROTEIN LEO1"/>
    <property type="match status" value="1"/>
</dbReference>
<reference evidence="3" key="2">
    <citation type="journal article" date="2021" name="Sci. Data">
        <title>Chromosome-scale genome sequencing, assembly and annotation of six genomes from subfamily Leishmaniinae.</title>
        <authorList>
            <person name="Almutairi H."/>
            <person name="Urbaniak M.D."/>
            <person name="Bates M.D."/>
            <person name="Jariyapan N."/>
            <person name="Kwakye-Nuako G."/>
            <person name="Thomaz Soccol V."/>
            <person name="Al-Salem W.S."/>
            <person name="Dillon R.J."/>
            <person name="Bates P.A."/>
            <person name="Gatherer D."/>
        </authorList>
    </citation>
    <scope>NUCLEOTIDE SEQUENCE [LARGE SCALE GENOMIC DNA]</scope>
</reference>
<dbReference type="GO" id="GO:0006368">
    <property type="term" value="P:transcription elongation by RNA polymerase II"/>
    <property type="evidence" value="ECO:0007669"/>
    <property type="project" value="InterPro"/>
</dbReference>
<comment type="caution">
    <text evidence="2">The sequence shown here is derived from an EMBL/GenBank/DDBJ whole genome shotgun (WGS) entry which is preliminary data.</text>
</comment>
<dbReference type="InterPro" id="IPR007149">
    <property type="entry name" value="Leo1"/>
</dbReference>
<dbReference type="KEGG" id="lmat:92511181"/>
<sequence length="568" mass="62368">MECHAASEAADLIAPAPGLPAATSPIAAATVTGFDEDDVLTHAGGAHAPAAMALTMQALFGPIFQAEELDKAAAKDPGLIDTRSILQDLFGGGIREDDVRLFQEERYGIEALAREMKVNKEVLVCEEGARYFGSGGANVLRADQAVPFTLLESSLPESWRENWEKATTPSWLLDMPVIFPNRQTLHADPRPCDPSTCAYLESNKFMLYTPSNVLRWSVHEGGVSSNSRIVHWSDGSMTMHIGNDVLTLLPSQESTLNLLGEALEVGKAGMKIEAVIASTVPEKHLTARLGEAVSIEAALAQERRQREIENRHRNLPYADSPMPPIDWAHPRKGRTIQEEFVCEEYEMREREMKRRMKDGRPMTLAEQLQLEARLQDHVTGTSTEQLQAEREDQLRQAALKTALRAGNRSHKRSRFDRDLDLHGGTGNGQDVGVDPFLRDKEDNGAHDDDEEVSETDSFEQQLAEMYARNNASETTAASTKKGLTAEARGSRYDGLAAALRALLAHIPLNAEAFASVDGTLAFISLKDTPEDVVRTEVPKMLAEVAAELPTVSTQRVQEELAALFPGEL</sequence>
<evidence type="ECO:0000313" key="2">
    <source>
        <dbReference type="EMBL" id="KAG5466866.1"/>
    </source>
</evidence>
<dbReference type="GO" id="GO:0016593">
    <property type="term" value="C:Cdc73/Paf1 complex"/>
    <property type="evidence" value="ECO:0007669"/>
    <property type="project" value="InterPro"/>
</dbReference>
<dbReference type="Pfam" id="PF04004">
    <property type="entry name" value="Leo1"/>
    <property type="match status" value="1"/>
</dbReference>
<dbReference type="Proteomes" id="UP000673552">
    <property type="component" value="Unassembled WGS sequence"/>
</dbReference>
<feature type="region of interest" description="Disordered" evidence="1">
    <location>
        <begin position="402"/>
        <end position="458"/>
    </location>
</feature>
<organism evidence="2 3">
    <name type="scientific">Leishmania martiniquensis</name>
    <dbReference type="NCBI Taxonomy" id="1580590"/>
    <lineage>
        <taxon>Eukaryota</taxon>
        <taxon>Discoba</taxon>
        <taxon>Euglenozoa</taxon>
        <taxon>Kinetoplastea</taxon>
        <taxon>Metakinetoplastina</taxon>
        <taxon>Trypanosomatida</taxon>
        <taxon>Trypanosomatidae</taxon>
        <taxon>Leishmaniinae</taxon>
        <taxon>Leishmania</taxon>
    </lineage>
</organism>
<dbReference type="AlphaFoldDB" id="A0A836KAX3"/>
<feature type="compositionally biased region" description="Acidic residues" evidence="1">
    <location>
        <begin position="447"/>
        <end position="457"/>
    </location>
</feature>
<dbReference type="GO" id="GO:1990269">
    <property type="term" value="F:RNA polymerase II C-terminal domain phosphoserine binding"/>
    <property type="evidence" value="ECO:0007669"/>
    <property type="project" value="TreeGrafter"/>
</dbReference>
<dbReference type="PANTHER" id="PTHR23146">
    <property type="entry name" value="LEO1 PROTEIN"/>
    <property type="match status" value="1"/>
</dbReference>
<proteinExistence type="predicted"/>
<accession>A0A836KAX3</accession>
<evidence type="ECO:0008006" key="4">
    <source>
        <dbReference type="Google" id="ProtNLM"/>
    </source>
</evidence>
<dbReference type="GO" id="GO:0032968">
    <property type="term" value="P:positive regulation of transcription elongation by RNA polymerase II"/>
    <property type="evidence" value="ECO:0007669"/>
    <property type="project" value="TreeGrafter"/>
</dbReference>
<gene>
    <name evidence="2" type="ORF">LSCM1_01043</name>
</gene>
<feature type="compositionally biased region" description="Basic and acidic residues" evidence="1">
    <location>
        <begin position="436"/>
        <end position="446"/>
    </location>
</feature>
<dbReference type="RefSeq" id="XP_067174774.1">
    <property type="nucleotide sequence ID" value="XM_067318669.1"/>
</dbReference>
<reference evidence="3" key="1">
    <citation type="journal article" date="2021" name="Microbiol. Resour. Announc.">
        <title>LGAAP: Leishmaniinae Genome Assembly and Annotation Pipeline.</title>
        <authorList>
            <person name="Almutairi H."/>
            <person name="Urbaniak M.D."/>
            <person name="Bates M.D."/>
            <person name="Jariyapan N."/>
            <person name="Kwakye-Nuako G."/>
            <person name="Thomaz-Soccol V."/>
            <person name="Al-Salem W.S."/>
            <person name="Dillon R.J."/>
            <person name="Bates P.A."/>
            <person name="Gatherer D."/>
        </authorList>
    </citation>
    <scope>NUCLEOTIDE SEQUENCE [LARGE SCALE GENOMIC DNA]</scope>
</reference>
<protein>
    <recommendedName>
        <fullName evidence="4">RNA polymerase-associated protein LEO1</fullName>
    </recommendedName>
</protein>
<dbReference type="OrthoDB" id="20844at2759"/>
<dbReference type="EMBL" id="JAFEUZ010000035">
    <property type="protein sequence ID" value="KAG5466866.1"/>
    <property type="molecule type" value="Genomic_DNA"/>
</dbReference>
<evidence type="ECO:0000256" key="1">
    <source>
        <dbReference type="SAM" id="MobiDB-lite"/>
    </source>
</evidence>
<evidence type="ECO:0000313" key="3">
    <source>
        <dbReference type="Proteomes" id="UP000673552"/>
    </source>
</evidence>
<keyword evidence="3" id="KW-1185">Reference proteome</keyword>
<dbReference type="GeneID" id="92511181"/>